<name>A0ABD0P2N7_CIRMR</name>
<keyword evidence="3" id="KW-1185">Reference proteome</keyword>
<evidence type="ECO:0000256" key="1">
    <source>
        <dbReference type="SAM" id="MobiDB-lite"/>
    </source>
</evidence>
<dbReference type="Proteomes" id="UP001529510">
    <property type="component" value="Unassembled WGS sequence"/>
</dbReference>
<dbReference type="EMBL" id="JAMKFB020000018">
    <property type="protein sequence ID" value="KAL0168277.1"/>
    <property type="molecule type" value="Genomic_DNA"/>
</dbReference>
<protein>
    <submittedName>
        <fullName evidence="2">Uncharacterized protein</fullName>
    </submittedName>
</protein>
<evidence type="ECO:0000313" key="2">
    <source>
        <dbReference type="EMBL" id="KAL0168277.1"/>
    </source>
</evidence>
<evidence type="ECO:0000313" key="3">
    <source>
        <dbReference type="Proteomes" id="UP001529510"/>
    </source>
</evidence>
<feature type="non-terminal residue" evidence="2">
    <location>
        <position position="1"/>
    </location>
</feature>
<accession>A0ABD0P2N7</accession>
<dbReference type="AlphaFoldDB" id="A0ABD0P2N7"/>
<gene>
    <name evidence="2" type="ORF">M9458_036499</name>
</gene>
<comment type="caution">
    <text evidence="2">The sequence shown here is derived from an EMBL/GenBank/DDBJ whole genome shotgun (WGS) entry which is preliminary data.</text>
</comment>
<organism evidence="2 3">
    <name type="scientific">Cirrhinus mrigala</name>
    <name type="common">Mrigala</name>
    <dbReference type="NCBI Taxonomy" id="683832"/>
    <lineage>
        <taxon>Eukaryota</taxon>
        <taxon>Metazoa</taxon>
        <taxon>Chordata</taxon>
        <taxon>Craniata</taxon>
        <taxon>Vertebrata</taxon>
        <taxon>Euteleostomi</taxon>
        <taxon>Actinopterygii</taxon>
        <taxon>Neopterygii</taxon>
        <taxon>Teleostei</taxon>
        <taxon>Ostariophysi</taxon>
        <taxon>Cypriniformes</taxon>
        <taxon>Cyprinidae</taxon>
        <taxon>Labeoninae</taxon>
        <taxon>Labeonini</taxon>
        <taxon>Cirrhinus</taxon>
    </lineage>
</organism>
<feature type="non-terminal residue" evidence="2">
    <location>
        <position position="65"/>
    </location>
</feature>
<feature type="region of interest" description="Disordered" evidence="1">
    <location>
        <begin position="17"/>
        <end position="52"/>
    </location>
</feature>
<reference evidence="2 3" key="1">
    <citation type="submission" date="2024-05" db="EMBL/GenBank/DDBJ databases">
        <title>Genome sequencing and assembly of Indian major carp, Cirrhinus mrigala (Hamilton, 1822).</title>
        <authorList>
            <person name="Mohindra V."/>
            <person name="Chowdhury L.M."/>
            <person name="Lal K."/>
            <person name="Jena J.K."/>
        </authorList>
    </citation>
    <scope>NUCLEOTIDE SEQUENCE [LARGE SCALE GENOMIC DNA]</scope>
    <source>
        <strain evidence="2">CM1030</strain>
        <tissue evidence="2">Blood</tissue>
    </source>
</reference>
<proteinExistence type="predicted"/>
<sequence>VLKRKLLSFLTGTDRNTRRAKLHQTATQRRPHYPTGPLRRTLEYGHRWPNGKTAFLPRNNIHPLK</sequence>